<keyword evidence="1" id="KW-0472">Membrane</keyword>
<dbReference type="Proteomes" id="UP000005636">
    <property type="component" value="Chromosome"/>
</dbReference>
<sequence>MRRQERMMRVCFLHLLWECILIFILDVRHFLLGDFRFVLV</sequence>
<dbReference type="EMBL" id="CP003125">
    <property type="protein sequence ID" value="AEV18313.1"/>
    <property type="molecule type" value="Genomic_DNA"/>
</dbReference>
<keyword evidence="1" id="KW-1133">Transmembrane helix</keyword>
<keyword evidence="3" id="KW-1185">Reference proteome</keyword>
<reference evidence="2 3" key="1">
    <citation type="submission" date="2011-11" db="EMBL/GenBank/DDBJ databases">
        <title>Complete genome sequence of thermophilic Geobacillus thermoleovorans CCB_US3_UF5.</title>
        <authorList>
            <person name="Muhd Sakaff M.K.L."/>
            <person name="Abdul Rahman A.Y."/>
            <person name="Saito J.A."/>
            <person name="Hou S."/>
            <person name="Alam M."/>
        </authorList>
    </citation>
    <scope>NUCLEOTIDE SEQUENCE [LARGE SCALE GENOMIC DNA]</scope>
    <source>
        <strain evidence="2 3">CCB_US3_UF5</strain>
    </source>
</reference>
<feature type="transmembrane region" description="Helical" evidence="1">
    <location>
        <begin position="12"/>
        <end position="31"/>
    </location>
</feature>
<organism evidence="2 3">
    <name type="scientific">Geobacillus thermoleovorans CCB_US3_UF5</name>
    <dbReference type="NCBI Taxonomy" id="1111068"/>
    <lineage>
        <taxon>Bacteria</taxon>
        <taxon>Bacillati</taxon>
        <taxon>Bacillota</taxon>
        <taxon>Bacilli</taxon>
        <taxon>Bacillales</taxon>
        <taxon>Anoxybacillaceae</taxon>
        <taxon>Geobacillus</taxon>
        <taxon>Geobacillus thermoleovorans group</taxon>
    </lineage>
</organism>
<gene>
    <name evidence="2" type="ORF">GTCCBUS3UF5_9940</name>
</gene>
<protein>
    <submittedName>
        <fullName evidence="2">Uncharacterized protein</fullName>
    </submittedName>
</protein>
<evidence type="ECO:0000313" key="3">
    <source>
        <dbReference type="Proteomes" id="UP000005636"/>
    </source>
</evidence>
<keyword evidence="1" id="KW-0812">Transmembrane</keyword>
<proteinExistence type="predicted"/>
<accession>A0ABM5MFA4</accession>
<evidence type="ECO:0000256" key="1">
    <source>
        <dbReference type="SAM" id="Phobius"/>
    </source>
</evidence>
<name>A0ABM5MFA4_GEOTH</name>
<evidence type="ECO:0000313" key="2">
    <source>
        <dbReference type="EMBL" id="AEV18313.1"/>
    </source>
</evidence>